<sequence length="130" mass="15639">MKWLQNFMRGRYGVDQLNFFLLILAIVIMVLATLFRIPFVSWISVLLLVLSYFRMFSRNVYKRSAENTKYLRMVYPITSRWKSLKKRWKDRKTHKYLKCPNCKQEMRVPKGKGEITVTCPKCRTKFDAKS</sequence>
<keyword evidence="1" id="KW-0812">Transmembrane</keyword>
<comment type="caution">
    <text evidence="2">The sequence shown here is derived from an EMBL/GenBank/DDBJ whole genome shotgun (WGS) entry which is preliminary data.</text>
</comment>
<gene>
    <name evidence="2" type="ORF">LQE99_20975</name>
</gene>
<protein>
    <submittedName>
        <fullName evidence="2">Zinc-ribbon domain-containing protein</fullName>
    </submittedName>
</protein>
<dbReference type="Proteomes" id="UP001202402">
    <property type="component" value="Unassembled WGS sequence"/>
</dbReference>
<reference evidence="2 3" key="1">
    <citation type="submission" date="2022-02" db="EMBL/GenBank/DDBJ databases">
        <title>Genome of Erysipelotrichaceae sp. nov. NSJ-176 isolated from human feces.</title>
        <authorList>
            <person name="Abdugheni R."/>
        </authorList>
    </citation>
    <scope>NUCLEOTIDE SEQUENCE [LARGE SCALE GENOMIC DNA]</scope>
    <source>
        <strain evidence="2 3">NSJ-176</strain>
    </source>
</reference>
<proteinExistence type="predicted"/>
<dbReference type="RefSeq" id="WP_117453083.1">
    <property type="nucleotide sequence ID" value="NZ_JAKVPQ010000028.1"/>
</dbReference>
<accession>A0ABS9RD80</accession>
<evidence type="ECO:0000313" key="3">
    <source>
        <dbReference type="Proteomes" id="UP001202402"/>
    </source>
</evidence>
<organism evidence="2 3">
    <name type="scientific">Amedibacillus hominis</name>
    <dbReference type="NCBI Taxonomy" id="2897776"/>
    <lineage>
        <taxon>Bacteria</taxon>
        <taxon>Bacillati</taxon>
        <taxon>Bacillota</taxon>
        <taxon>Erysipelotrichia</taxon>
        <taxon>Erysipelotrichales</taxon>
        <taxon>Erysipelotrichaceae</taxon>
        <taxon>Amedibacillus</taxon>
    </lineage>
</organism>
<keyword evidence="1" id="KW-1133">Transmembrane helix</keyword>
<name>A0ABS9RD80_9FIRM</name>
<keyword evidence="1" id="KW-0472">Membrane</keyword>
<evidence type="ECO:0000256" key="1">
    <source>
        <dbReference type="SAM" id="Phobius"/>
    </source>
</evidence>
<keyword evidence="3" id="KW-1185">Reference proteome</keyword>
<dbReference type="EMBL" id="JAKVPQ010000028">
    <property type="protein sequence ID" value="MCH4287600.1"/>
    <property type="molecule type" value="Genomic_DNA"/>
</dbReference>
<feature type="transmembrane region" description="Helical" evidence="1">
    <location>
        <begin position="20"/>
        <end position="53"/>
    </location>
</feature>
<evidence type="ECO:0000313" key="2">
    <source>
        <dbReference type="EMBL" id="MCH4287600.1"/>
    </source>
</evidence>